<keyword evidence="1" id="KW-0862">Zinc</keyword>
<reference evidence="4 5" key="1">
    <citation type="submission" date="2024-01" db="EMBL/GenBank/DDBJ databases">
        <title>The genomes of 5 underutilized Papilionoideae crops provide insights into root nodulation and disease resistanc.</title>
        <authorList>
            <person name="Jiang F."/>
        </authorList>
    </citation>
    <scope>NUCLEOTIDE SEQUENCE [LARGE SCALE GENOMIC DNA]</scope>
    <source>
        <strain evidence="4">DUOXIRENSHENG_FW03</strain>
        <tissue evidence="4">Leaves</tissue>
    </source>
</reference>
<evidence type="ECO:0000313" key="5">
    <source>
        <dbReference type="Proteomes" id="UP001386955"/>
    </source>
</evidence>
<feature type="region of interest" description="Disordered" evidence="2">
    <location>
        <begin position="200"/>
        <end position="223"/>
    </location>
</feature>
<keyword evidence="1" id="KW-0479">Metal-binding</keyword>
<feature type="compositionally biased region" description="Low complexity" evidence="2">
    <location>
        <begin position="14"/>
        <end position="26"/>
    </location>
</feature>
<evidence type="ECO:0000259" key="3">
    <source>
        <dbReference type="PROSITE" id="PS50089"/>
    </source>
</evidence>
<dbReference type="Pfam" id="PF13920">
    <property type="entry name" value="zf-C3HC4_3"/>
    <property type="match status" value="1"/>
</dbReference>
<sequence>MEGRRRITLYDQMTTTGNSSNSGSSSRDSLARLMLDDGVFNKAKAKPEAEPSRNRTLQDIIREEKPNGDAKDRVNNNSSSNNNNNSWRAFKERLRLKRGAAIGSAWSSFNSTAHHNNHNKNDADDDDYDGNNNLPEIRHDSSASAAASDDVVSSSAVEIAAAGDSSEGENNHEAVVGVSLMDLLEEAEQEMDLYRAVVSDNGDDVAEENGKREEENENENEEKQEGAIEYNCCVCMVRHKGAAFIPCGHTFCRMCSREIWVSRGNCPLCNNLILEILDIF</sequence>
<dbReference type="AlphaFoldDB" id="A0AAN9S5V0"/>
<keyword evidence="5" id="KW-1185">Reference proteome</keyword>
<dbReference type="SMART" id="SM00184">
    <property type="entry name" value="RING"/>
    <property type="match status" value="1"/>
</dbReference>
<accession>A0AAN9S5V0</accession>
<dbReference type="PANTHER" id="PTHR46629">
    <property type="entry name" value="OS01G0917900 PROTEIN"/>
    <property type="match status" value="1"/>
</dbReference>
<feature type="compositionally biased region" description="Low complexity" evidence="2">
    <location>
        <begin position="75"/>
        <end position="86"/>
    </location>
</feature>
<dbReference type="SUPFAM" id="SSF57850">
    <property type="entry name" value="RING/U-box"/>
    <property type="match status" value="1"/>
</dbReference>
<name>A0AAN9S5V0_PSOTE</name>
<feature type="domain" description="RING-type" evidence="3">
    <location>
        <begin position="232"/>
        <end position="270"/>
    </location>
</feature>
<dbReference type="GO" id="GO:0008270">
    <property type="term" value="F:zinc ion binding"/>
    <property type="evidence" value="ECO:0007669"/>
    <property type="project" value="UniProtKB-KW"/>
</dbReference>
<dbReference type="Gene3D" id="3.30.40.10">
    <property type="entry name" value="Zinc/RING finger domain, C3HC4 (zinc finger)"/>
    <property type="match status" value="1"/>
</dbReference>
<dbReference type="InterPro" id="IPR013083">
    <property type="entry name" value="Znf_RING/FYVE/PHD"/>
</dbReference>
<proteinExistence type="predicted"/>
<dbReference type="InterPro" id="IPR001841">
    <property type="entry name" value="Znf_RING"/>
</dbReference>
<dbReference type="PROSITE" id="PS50089">
    <property type="entry name" value="ZF_RING_2"/>
    <property type="match status" value="1"/>
</dbReference>
<feature type="region of interest" description="Disordered" evidence="2">
    <location>
        <begin position="1"/>
        <end position="86"/>
    </location>
</feature>
<evidence type="ECO:0000313" key="4">
    <source>
        <dbReference type="EMBL" id="KAK7389375.1"/>
    </source>
</evidence>
<dbReference type="CDD" id="cd16449">
    <property type="entry name" value="RING-HC"/>
    <property type="match status" value="1"/>
</dbReference>
<feature type="region of interest" description="Disordered" evidence="2">
    <location>
        <begin position="109"/>
        <end position="149"/>
    </location>
</feature>
<dbReference type="Proteomes" id="UP001386955">
    <property type="component" value="Unassembled WGS sequence"/>
</dbReference>
<organism evidence="4 5">
    <name type="scientific">Psophocarpus tetragonolobus</name>
    <name type="common">Winged bean</name>
    <name type="synonym">Dolichos tetragonolobus</name>
    <dbReference type="NCBI Taxonomy" id="3891"/>
    <lineage>
        <taxon>Eukaryota</taxon>
        <taxon>Viridiplantae</taxon>
        <taxon>Streptophyta</taxon>
        <taxon>Embryophyta</taxon>
        <taxon>Tracheophyta</taxon>
        <taxon>Spermatophyta</taxon>
        <taxon>Magnoliopsida</taxon>
        <taxon>eudicotyledons</taxon>
        <taxon>Gunneridae</taxon>
        <taxon>Pentapetalae</taxon>
        <taxon>rosids</taxon>
        <taxon>fabids</taxon>
        <taxon>Fabales</taxon>
        <taxon>Fabaceae</taxon>
        <taxon>Papilionoideae</taxon>
        <taxon>50 kb inversion clade</taxon>
        <taxon>NPAAA clade</taxon>
        <taxon>indigoferoid/millettioid clade</taxon>
        <taxon>Phaseoleae</taxon>
        <taxon>Psophocarpus</taxon>
    </lineage>
</organism>
<keyword evidence="1" id="KW-0863">Zinc-finger</keyword>
<evidence type="ECO:0000256" key="1">
    <source>
        <dbReference type="PROSITE-ProRule" id="PRU00175"/>
    </source>
</evidence>
<gene>
    <name evidence="4" type="ORF">VNO78_24353</name>
</gene>
<feature type="compositionally biased region" description="Basic and acidic residues" evidence="2">
    <location>
        <begin position="60"/>
        <end position="74"/>
    </location>
</feature>
<comment type="caution">
    <text evidence="4">The sequence shown here is derived from an EMBL/GenBank/DDBJ whole genome shotgun (WGS) entry which is preliminary data.</text>
</comment>
<protein>
    <recommendedName>
        <fullName evidence="3">RING-type domain-containing protein</fullName>
    </recommendedName>
</protein>
<dbReference type="EMBL" id="JAYMYS010000006">
    <property type="protein sequence ID" value="KAK7389375.1"/>
    <property type="molecule type" value="Genomic_DNA"/>
</dbReference>
<evidence type="ECO:0000256" key="2">
    <source>
        <dbReference type="SAM" id="MobiDB-lite"/>
    </source>
</evidence>